<dbReference type="InterPro" id="IPR040756">
    <property type="entry name" value="Peptidase_M61_N"/>
</dbReference>
<keyword evidence="4" id="KW-0378">Hydrolase</keyword>
<accession>A0A560EPP4</accession>
<dbReference type="PIRSF" id="PIRSF016493">
    <property type="entry name" value="Glycyl_aminpptds"/>
    <property type="match status" value="1"/>
</dbReference>
<protein>
    <submittedName>
        <fullName evidence="4">Glycyl aminopeptidase</fullName>
    </submittedName>
</protein>
<dbReference type="Gene3D" id="1.10.390.10">
    <property type="entry name" value="Neutral Protease Domain 2"/>
    <property type="match status" value="1"/>
</dbReference>
<dbReference type="Pfam" id="PF17899">
    <property type="entry name" value="Peptidase_M61_N"/>
    <property type="match status" value="1"/>
</dbReference>
<evidence type="ECO:0000256" key="1">
    <source>
        <dbReference type="SAM" id="SignalP"/>
    </source>
</evidence>
<dbReference type="Gene3D" id="2.60.40.3650">
    <property type="match status" value="1"/>
</dbReference>
<gene>
    <name evidence="4" type="ORF">FBZ89_13134</name>
</gene>
<evidence type="ECO:0000313" key="4">
    <source>
        <dbReference type="EMBL" id="TWB11306.1"/>
    </source>
</evidence>
<feature type="domain" description="Peptidase M61 N-terminal" evidence="3">
    <location>
        <begin position="49"/>
        <end position="229"/>
    </location>
</feature>
<dbReference type="GO" id="GO:0004177">
    <property type="term" value="F:aminopeptidase activity"/>
    <property type="evidence" value="ECO:0007669"/>
    <property type="project" value="UniProtKB-KW"/>
</dbReference>
<dbReference type="Proteomes" id="UP000319859">
    <property type="component" value="Unassembled WGS sequence"/>
</dbReference>
<reference evidence="4 5" key="1">
    <citation type="submission" date="2019-06" db="EMBL/GenBank/DDBJ databases">
        <title>Genomic Encyclopedia of Type Strains, Phase IV (KMG-V): Genome sequencing to study the core and pangenomes of soil and plant-associated prokaryotes.</title>
        <authorList>
            <person name="Whitman W."/>
        </authorList>
    </citation>
    <scope>NUCLEOTIDE SEQUENCE [LARGE SCALE GENOMIC DNA]</scope>
    <source>
        <strain evidence="4 5">BR 11880</strain>
    </source>
</reference>
<sequence>MKTLGSAAVALLLIAGSAWAQPGAGPQPVTPAPFAPAPQDGPFNGVIRLDVDATDTVHKVFTVHETIPVQQAGRMVLLYPEYETGSHAATASIAALAGLTLHAGGQPLAWRRDPLNPYAFAVEVPAGAAAVEADFQFLSPTGPRQGPLRMTPGMVTVAWQTLVLYPAGWFTRDIPVAASLRLPPGMTPATTLAPALAPTPAPTSGTEGRLSFATETLEDLVDSPVYAGRHVREVPLSQDKAAPVTLALLAEKAEDLETTPAQIAGLARMVAQTHRLLGPAHYRRYALIVALNDQLPGPGGFEHMESSENAVPPDFFQATDGYAVYQDLFAHEFVHSWNGRYRQPAGLWAPTYNQPVDGSLLWVYEGQTEFWGRVLAARAGLRTAAQTLDALAIDAAVAQSRVGRAWKSLQDSANDPSIAIGRPMVWRDWQRREDYYGEGVLLWLDADSLIRERTGGKRGLDDVARALFGGPAGDRVIRTYSFDDVCAALNSVLPFDWAAFLRRRLDAHDDTGLLDGLTRGGYRLVFTDTPTDYFRQTETDGGGTDLSYSIGLVVDAKGQARAVAWNGPAFRAGLNVGSRLIAVNGQPFSGDRLIEAVRQAAARPVELGFDSDGAEQTAAIDYHGTLRYPRLERVTGTPDRLTALLRPLP</sequence>
<comment type="caution">
    <text evidence="4">The sequence shown here is derived from an EMBL/GenBank/DDBJ whole genome shotgun (WGS) entry which is preliminary data.</text>
</comment>
<feature type="domain" description="Peptidase M61 catalytic" evidence="2">
    <location>
        <begin position="327"/>
        <end position="442"/>
    </location>
</feature>
<keyword evidence="1" id="KW-0732">Signal</keyword>
<dbReference type="EMBL" id="VITN01000031">
    <property type="protein sequence ID" value="TWB11306.1"/>
    <property type="molecule type" value="Genomic_DNA"/>
</dbReference>
<proteinExistence type="predicted"/>
<dbReference type="InterPro" id="IPR036034">
    <property type="entry name" value="PDZ_sf"/>
</dbReference>
<evidence type="ECO:0000259" key="3">
    <source>
        <dbReference type="Pfam" id="PF17899"/>
    </source>
</evidence>
<dbReference type="Gene3D" id="2.30.42.10">
    <property type="match status" value="1"/>
</dbReference>
<dbReference type="SUPFAM" id="SSF50156">
    <property type="entry name" value="PDZ domain-like"/>
    <property type="match status" value="1"/>
</dbReference>
<dbReference type="InterPro" id="IPR024191">
    <property type="entry name" value="Peptidase_M61"/>
</dbReference>
<keyword evidence="4" id="KW-0645">Protease</keyword>
<evidence type="ECO:0000259" key="2">
    <source>
        <dbReference type="Pfam" id="PF05299"/>
    </source>
</evidence>
<evidence type="ECO:0000313" key="5">
    <source>
        <dbReference type="Proteomes" id="UP000319859"/>
    </source>
</evidence>
<organism evidence="4 5">
    <name type="scientific">Nitrospirillum amazonense</name>
    <dbReference type="NCBI Taxonomy" id="28077"/>
    <lineage>
        <taxon>Bacteria</taxon>
        <taxon>Pseudomonadati</taxon>
        <taxon>Pseudomonadota</taxon>
        <taxon>Alphaproteobacteria</taxon>
        <taxon>Rhodospirillales</taxon>
        <taxon>Azospirillaceae</taxon>
        <taxon>Nitrospirillum</taxon>
    </lineage>
</organism>
<dbReference type="InterPro" id="IPR027268">
    <property type="entry name" value="Peptidase_M4/M1_CTD_sf"/>
</dbReference>
<keyword evidence="4" id="KW-0031">Aminopeptidase</keyword>
<dbReference type="Pfam" id="PF05299">
    <property type="entry name" value="Peptidase_M61"/>
    <property type="match status" value="1"/>
</dbReference>
<dbReference type="InterPro" id="IPR007963">
    <property type="entry name" value="Peptidase_M61_catalytic"/>
</dbReference>
<dbReference type="AlphaFoldDB" id="A0A560EPP4"/>
<name>A0A560EPP4_9PROT</name>
<dbReference type="RefSeq" id="WP_211115387.1">
    <property type="nucleotide sequence ID" value="NZ_VITN01000031.1"/>
</dbReference>
<feature type="chain" id="PRO_5021937730" evidence="1">
    <location>
        <begin position="21"/>
        <end position="649"/>
    </location>
</feature>
<feature type="signal peptide" evidence="1">
    <location>
        <begin position="1"/>
        <end position="20"/>
    </location>
</feature>